<proteinExistence type="predicted"/>
<name>A0A7D7M170_9ACTN</name>
<evidence type="ECO:0000313" key="2">
    <source>
        <dbReference type="EMBL" id="QMT03556.1"/>
    </source>
</evidence>
<dbReference type="EMBL" id="CP059491">
    <property type="protein sequence ID" value="QMT03556.1"/>
    <property type="molecule type" value="Genomic_DNA"/>
</dbReference>
<evidence type="ECO:0000313" key="3">
    <source>
        <dbReference type="Proteomes" id="UP000515663"/>
    </source>
</evidence>
<accession>A0A7D7M170</accession>
<feature type="domain" description="SnoaL-like" evidence="1">
    <location>
        <begin position="13"/>
        <end position="111"/>
    </location>
</feature>
<protein>
    <submittedName>
        <fullName evidence="2">Nuclear transport factor 2 family protein</fullName>
    </submittedName>
</protein>
<dbReference type="RefSeq" id="WP_219851427.1">
    <property type="nucleotide sequence ID" value="NZ_CP059491.1"/>
</dbReference>
<evidence type="ECO:0000259" key="1">
    <source>
        <dbReference type="Pfam" id="PF12680"/>
    </source>
</evidence>
<dbReference type="KEGG" id="gji:H1R19_10995"/>
<dbReference type="Gene3D" id="3.10.450.50">
    <property type="match status" value="1"/>
</dbReference>
<reference evidence="3" key="1">
    <citation type="submission" date="2020-07" db="EMBL/GenBank/DDBJ databases">
        <title>novel species isolated from the respiratory tract of Marmot.</title>
        <authorList>
            <person name="Zhang G."/>
        </authorList>
    </citation>
    <scope>NUCLEOTIDE SEQUENCE [LARGE SCALE GENOMIC DNA]</scope>
    <source>
        <strain evidence="3">686</strain>
    </source>
</reference>
<dbReference type="Proteomes" id="UP000515663">
    <property type="component" value="Chromosome"/>
</dbReference>
<dbReference type="AlphaFoldDB" id="A0A7D7M170"/>
<dbReference type="InterPro" id="IPR032710">
    <property type="entry name" value="NTF2-like_dom_sf"/>
</dbReference>
<dbReference type="Pfam" id="PF12680">
    <property type="entry name" value="SnoaL_2"/>
    <property type="match status" value="1"/>
</dbReference>
<sequence>MSNASADLPRPLTEFFDAVNACDFDALANCLSEDVSYQFLVPHPPVVGREAVIEALRASLTDADRVSWELLGHLAAGPLAFVERVDRFWFAGHEAAIDVVGVFELADDTVTAVRDYADLDTWRQRKAAARNAGRPAGP</sequence>
<dbReference type="SUPFAM" id="SSF54427">
    <property type="entry name" value="NTF2-like"/>
    <property type="match status" value="1"/>
</dbReference>
<gene>
    <name evidence="2" type="ORF">H1R19_10995</name>
</gene>
<organism evidence="2 3">
    <name type="scientific">Gordonia jinghuaiqii</name>
    <dbReference type="NCBI Taxonomy" id="2758710"/>
    <lineage>
        <taxon>Bacteria</taxon>
        <taxon>Bacillati</taxon>
        <taxon>Actinomycetota</taxon>
        <taxon>Actinomycetes</taxon>
        <taxon>Mycobacteriales</taxon>
        <taxon>Gordoniaceae</taxon>
        <taxon>Gordonia</taxon>
    </lineage>
</organism>
<dbReference type="InterPro" id="IPR037401">
    <property type="entry name" value="SnoaL-like"/>
</dbReference>
<keyword evidence="3" id="KW-1185">Reference proteome</keyword>